<feature type="region of interest" description="Disordered" evidence="2">
    <location>
        <begin position="2076"/>
        <end position="2105"/>
    </location>
</feature>
<feature type="coiled-coil region" evidence="1">
    <location>
        <begin position="697"/>
        <end position="753"/>
    </location>
</feature>
<dbReference type="EMBL" id="JBEDNZ010000017">
    <property type="protein sequence ID" value="KAL0822094.1"/>
    <property type="molecule type" value="Genomic_DNA"/>
</dbReference>
<feature type="region of interest" description="Disordered" evidence="2">
    <location>
        <begin position="1330"/>
        <end position="1355"/>
    </location>
</feature>
<feature type="coiled-coil region" evidence="1">
    <location>
        <begin position="1178"/>
        <end position="1308"/>
    </location>
</feature>
<feature type="compositionally biased region" description="Basic and acidic residues" evidence="2">
    <location>
        <begin position="2088"/>
        <end position="2105"/>
    </location>
</feature>
<feature type="coiled-coil region" evidence="1">
    <location>
        <begin position="2156"/>
        <end position="2241"/>
    </location>
</feature>
<feature type="compositionally biased region" description="Low complexity" evidence="2">
    <location>
        <begin position="2602"/>
        <end position="2615"/>
    </location>
</feature>
<feature type="region of interest" description="Disordered" evidence="2">
    <location>
        <begin position="323"/>
        <end position="387"/>
    </location>
</feature>
<proteinExistence type="predicted"/>
<feature type="region of interest" description="Disordered" evidence="2">
    <location>
        <begin position="1"/>
        <end position="20"/>
    </location>
</feature>
<name>A0ABD0SQH6_LOXSC</name>
<feature type="compositionally biased region" description="Basic and acidic residues" evidence="2">
    <location>
        <begin position="323"/>
        <end position="334"/>
    </location>
</feature>
<feature type="coiled-coil region" evidence="1">
    <location>
        <begin position="1088"/>
        <end position="1154"/>
    </location>
</feature>
<dbReference type="Proteomes" id="UP001549921">
    <property type="component" value="Unassembled WGS sequence"/>
</dbReference>
<keyword evidence="1" id="KW-0175">Coiled coil</keyword>
<protein>
    <recommendedName>
        <fullName evidence="5">Pericentrin</fullName>
    </recommendedName>
</protein>
<evidence type="ECO:0000256" key="1">
    <source>
        <dbReference type="SAM" id="Coils"/>
    </source>
</evidence>
<feature type="region of interest" description="Disordered" evidence="2">
    <location>
        <begin position="2602"/>
        <end position="2623"/>
    </location>
</feature>
<feature type="coiled-coil region" evidence="1">
    <location>
        <begin position="2313"/>
        <end position="2471"/>
    </location>
</feature>
<feature type="compositionally biased region" description="Basic and acidic residues" evidence="2">
    <location>
        <begin position="158"/>
        <end position="168"/>
    </location>
</feature>
<feature type="compositionally biased region" description="Polar residues" evidence="2">
    <location>
        <begin position="102"/>
        <end position="131"/>
    </location>
</feature>
<feature type="coiled-coil region" evidence="1">
    <location>
        <begin position="579"/>
        <end position="620"/>
    </location>
</feature>
<evidence type="ECO:0000256" key="2">
    <source>
        <dbReference type="SAM" id="MobiDB-lite"/>
    </source>
</evidence>
<feature type="coiled-coil region" evidence="1">
    <location>
        <begin position="1368"/>
        <end position="1409"/>
    </location>
</feature>
<sequence length="2667" mass="304375">MDDPHKQSPQSAEIKNVLPDVVHSQQIPAVGAVVSAETDEIDNGRRIENESENHDVQDTSETESISEHIPSKVESISESDHVNHTQSQDLLKVETDQEKGSKTNSLNIPFTYSPFSDHPSSADPTKQSTSWPIDVNAVSDVHHISEESPVNLALSSDLSKDDETHGDKPQSLPLTPSVMTNEHDGTPEESPRSDNFIDSLNEESIHKSLESEEDKSIGQLSYSGKEDSLDKVSSGSEEIIKLDIRGQGAPKFPLPTAKIIFGPPPQGSTIIEQIPVFPNLLSPFLVGAGDGIKVEEVFNFPEQQPKDASLDKLLELSPDKSLELSPDKSLELSVDKQSFSSDKSEQKDLLVEELTVDDVKEKDDEKQDEPSLPTQPKSMPPDETMSFSTMTTDYKTICEEYHEKLVHLEDAITQRDELIEELTVSLQRSVRERDDLRHENEHLTNEVHQLQHVVGERSSSEHDTVKAQLSDFMKYQSMIKDDSTKFYSALMSGGSSMQSSNGEKDMDHEEITVNYSKSDLRSSGSSEEFQTGFENKLTTIISKFDEYIEENLRNKLRESIIQVLCDEIGKMRIESDTEVKELEAQMQQDKQTYTVETRRLRELLASVKAGNADIDELRQELSVKHEKEMENLRTYFEKKCSDMERSYSEEVWRGRACLSPGGSASSLEAGDAAGDYARRRTRSAELPSLTLESTPVEQAVKQTCKKYEQQIEDLKAEHLAYINDLQARHAETVNSLEEQITQLKAHIQTSENTEGNVSLYQQDIDLELEKTTFESRVEQVRQEVVQQLQEQIQLSSLREELAAGEDKWRQRRNLSFDQNRHLEEVTKERDGLKRVAVSLHRVVGQLVAYCASAEDELNRTVLAHLLGRVLPDGDETFAEEESRPSTPNLSTDLNTSLVTRGKHVHFAPDLNSILSELDEESVVSFLQQQRDLSADIKKELEISLKRLKQEAHELLDLSAKISIKGRNESKMLESSQVQITELVQDLDTSQKSCDNCELHRKNMEEAMAECLQRENLLRSDLEGAMIKIAHLMTSGERMHSSDLIAEGYGTGQQLQAALSNARASPRPRACPTPGSVSLDGCASPRAHASRLAQDLEQLHKERDDLQQQLEAANRQLRSTRQFVEEQASEREAERDEFARRLADLRDENSRLATRLQNNARILNEMHRLRVSQCTCRTVDAQVEQLETQTREMNQIINELETRKAASDEELKATEEKIILLRDIIANLESQLEQKTAHEAEILDELETMKKTIDERDSKMRSLLGELESLRSERLEQTDVTCVKCGCEEDRYTELMEKVKEQCRWLEERIHRRTQRLERIHEVCSTSCSEPSEDVSLRDQRDVEVKSPESPPTPRNENLVELLGIWESLEAHSRAEEAALKRVRDLEMQRAQLKDVAQEVRAERDVLQARMSEQALKISSLSARLQQHRNDAEALAHHASSQLSVQLHDALAEVQKLKEDLESKDKQLQRLKQNLDERDKLNDQHQSLYGNSCNPKDKVVILERELSSAQTRIAQLEAIARGLEADKDELSAALRDHQRALAEKEEQLQELLALKLDDDNPREKSEAYDGGKTSARTLSDIVSISEFDEQDLQMRRAELKAHNMSLSGAPHASDTRDKLFNRTLPPELTRPNMSSLNIEFIDSLEQPHGTPRADSLPAHLTSTQNRYKRNVNETTMFGTIDKFGESVKHSTALKIPDNCSMYPNRDVSASKDLSVEPKKINFSVEPSHDNHDNRTRDEDDQEFTSLRELGISLDIRQENFPDILTQLKHEIKKSRSELENCKSELKNAEEQLCEFPALKEEVEELKGLLENTMATMETDKKFYENQLENFSSNKKLLEQRLTELTQEVGEKSKDLHLLKEDILRRENMILELAKEKRNLTNKMTELEVKIDELQSRNNTFEKYETENHQLKEKVQELQRLEQLVSEKNHQIDSLNQHLDRLDDLQRCLDDKTEEFDNLKEAFEEKSNELFQMQDTVEALNRDIAKLTEENTQLNDCNKELKLKLTKLEKEQENASLKLQNSESELERANSLNSELTSKIEELKLLTDKLKDKETEIEILHEDINAFHEEIASLKEQLKMVSRSPSPRSKNGDDKKTADRQASNDKKQLVKIRKQISLLQHELDFNKKELNDKAFELAKSKLDVTELRNTLGQASKAAADKDLAANELQQQLQQLAAEKEQLAEQLHNVSARIREESNISELKAKLREKVERCQELETELQDMKDLVDRLREAEANEALQQQMSQRALVVSGSRSPTAELERALRDQLNYSHTLDEDIMEQILSASSDDREDIPRLALNTSKSSSSIHSSSSERLNRLRVENDKLQMQVNNLELRLKDKDALIAELNRVRDKLVSDWQTSKLRYEAERDNVGRLQLLLNTHKETAESLQNQDSNMIQILKKRLESAMQSEVELQQQLQQQRTRVAQLERQMLANDASGEDPVKAQLQHELENNERLRGEISVLKSKLEVERSRVQDAHAALDHLRARTHREIDAARDSCTAVKTELADVKRLKHDASVELLRAKELLSIQSDTITELEKKLMSSTKQRPIADALTEIETHKSELAREIATLKKCLTDTRAPELQAVKAERDSLHAKLQLLQQQQTQQQMQQQQGQQQPDERDQAVSRMSYVQINGTVCGDGRFDVDVDAFYVPNNSDSDRSFCVFFLLD</sequence>
<feature type="compositionally biased region" description="Basic and acidic residues" evidence="2">
    <location>
        <begin position="203"/>
        <end position="216"/>
    </location>
</feature>
<feature type="compositionally biased region" description="Basic and acidic residues" evidence="2">
    <location>
        <begin position="357"/>
        <end position="369"/>
    </location>
</feature>
<feature type="coiled-coil region" evidence="1">
    <location>
        <begin position="1439"/>
        <end position="1556"/>
    </location>
</feature>
<evidence type="ECO:0000313" key="3">
    <source>
        <dbReference type="EMBL" id="KAL0822094.1"/>
    </source>
</evidence>
<dbReference type="PANTHER" id="PTHR43941:SF1">
    <property type="entry name" value="STRUCTURAL MAINTENANCE OF CHROMOSOMES PROTEIN 2"/>
    <property type="match status" value="1"/>
</dbReference>
<organism evidence="3 4">
    <name type="scientific">Loxostege sticticalis</name>
    <name type="common">Beet webworm moth</name>
    <dbReference type="NCBI Taxonomy" id="481309"/>
    <lineage>
        <taxon>Eukaryota</taxon>
        <taxon>Metazoa</taxon>
        <taxon>Ecdysozoa</taxon>
        <taxon>Arthropoda</taxon>
        <taxon>Hexapoda</taxon>
        <taxon>Insecta</taxon>
        <taxon>Pterygota</taxon>
        <taxon>Neoptera</taxon>
        <taxon>Endopterygota</taxon>
        <taxon>Lepidoptera</taxon>
        <taxon>Glossata</taxon>
        <taxon>Ditrysia</taxon>
        <taxon>Pyraloidea</taxon>
        <taxon>Crambidae</taxon>
        <taxon>Pyraustinae</taxon>
        <taxon>Loxostege</taxon>
    </lineage>
</organism>
<dbReference type="Gene3D" id="1.10.287.1490">
    <property type="match status" value="1"/>
</dbReference>
<reference evidence="3 4" key="1">
    <citation type="submission" date="2024-06" db="EMBL/GenBank/DDBJ databases">
        <title>A chromosome-level genome assembly of beet webworm, Loxostege sticticalis.</title>
        <authorList>
            <person name="Zhang Y."/>
        </authorList>
    </citation>
    <scope>NUCLEOTIDE SEQUENCE [LARGE SCALE GENOMIC DNA]</scope>
    <source>
        <strain evidence="3">AQ028</strain>
        <tissue evidence="3">Male pupae</tissue>
    </source>
</reference>
<evidence type="ECO:0008006" key="5">
    <source>
        <dbReference type="Google" id="ProtNLM"/>
    </source>
</evidence>
<feature type="compositionally biased region" description="Basic and acidic residues" evidence="2">
    <location>
        <begin position="181"/>
        <end position="192"/>
    </location>
</feature>
<evidence type="ECO:0000313" key="4">
    <source>
        <dbReference type="Proteomes" id="UP001549921"/>
    </source>
</evidence>
<feature type="compositionally biased region" description="Basic and acidic residues" evidence="2">
    <location>
        <begin position="42"/>
        <end position="57"/>
    </location>
</feature>
<comment type="caution">
    <text evidence="3">The sequence shown here is derived from an EMBL/GenBank/DDBJ whole genome shotgun (WGS) entry which is preliminary data.</text>
</comment>
<accession>A0ABD0SQH6</accession>
<feature type="compositionally biased region" description="Basic and acidic residues" evidence="2">
    <location>
        <begin position="91"/>
        <end position="101"/>
    </location>
</feature>
<feature type="coiled-coil region" evidence="1">
    <location>
        <begin position="419"/>
        <end position="453"/>
    </location>
</feature>
<feature type="compositionally biased region" description="Basic and acidic residues" evidence="2">
    <location>
        <begin position="1334"/>
        <end position="1346"/>
    </location>
</feature>
<feature type="region of interest" description="Disordered" evidence="2">
    <location>
        <begin position="29"/>
        <end position="230"/>
    </location>
</feature>
<gene>
    <name evidence="3" type="ORF">ABMA28_005458</name>
</gene>
<dbReference type="PANTHER" id="PTHR43941">
    <property type="entry name" value="STRUCTURAL MAINTENANCE OF CHROMOSOMES PROTEIN 2"/>
    <property type="match status" value="1"/>
</dbReference>